<evidence type="ECO:0000313" key="5">
    <source>
        <dbReference type="Proteomes" id="UP000595662"/>
    </source>
</evidence>
<dbReference type="PANTHER" id="PTHR45614">
    <property type="entry name" value="MYB PROTEIN-RELATED"/>
    <property type="match status" value="1"/>
</dbReference>
<dbReference type="RefSeq" id="XP_065957846.1">
    <property type="nucleotide sequence ID" value="XM_066100119.1"/>
</dbReference>
<protein>
    <submittedName>
        <fullName evidence="4">Myb-related protein B</fullName>
    </submittedName>
</protein>
<dbReference type="SUPFAM" id="SSF46689">
    <property type="entry name" value="Homeodomain-like"/>
    <property type="match status" value="2"/>
</dbReference>
<name>A0A7T6XU56_PENDI</name>
<dbReference type="AlphaFoldDB" id="A0A7T6XU56"/>
<evidence type="ECO:0000313" key="4">
    <source>
        <dbReference type="EMBL" id="QQK47322.1"/>
    </source>
</evidence>
<evidence type="ECO:0000259" key="3">
    <source>
        <dbReference type="PROSITE" id="PS51294"/>
    </source>
</evidence>
<dbReference type="PROSITE" id="PS50090">
    <property type="entry name" value="MYB_LIKE"/>
    <property type="match status" value="3"/>
</dbReference>
<dbReference type="GO" id="GO:0005634">
    <property type="term" value="C:nucleus"/>
    <property type="evidence" value="ECO:0007669"/>
    <property type="project" value="TreeGrafter"/>
</dbReference>
<dbReference type="SMART" id="SM00717">
    <property type="entry name" value="SANT"/>
    <property type="match status" value="3"/>
</dbReference>
<dbReference type="InterPro" id="IPR001005">
    <property type="entry name" value="SANT/Myb"/>
</dbReference>
<feature type="domain" description="Myb-like" evidence="2">
    <location>
        <begin position="1"/>
        <end position="55"/>
    </location>
</feature>
<dbReference type="Pfam" id="PF00249">
    <property type="entry name" value="Myb_DNA-binding"/>
    <property type="match status" value="2"/>
</dbReference>
<dbReference type="CDD" id="cd00167">
    <property type="entry name" value="SANT"/>
    <property type="match status" value="3"/>
</dbReference>
<feature type="region of interest" description="Disordered" evidence="1">
    <location>
        <begin position="161"/>
        <end position="223"/>
    </location>
</feature>
<feature type="domain" description="Myb-like" evidence="2">
    <location>
        <begin position="107"/>
        <end position="158"/>
    </location>
</feature>
<feature type="domain" description="HTH myb-type" evidence="3">
    <location>
        <begin position="1"/>
        <end position="59"/>
    </location>
</feature>
<dbReference type="Gene3D" id="1.10.10.60">
    <property type="entry name" value="Homeodomain-like"/>
    <property type="match status" value="3"/>
</dbReference>
<dbReference type="GO" id="GO:0000978">
    <property type="term" value="F:RNA polymerase II cis-regulatory region sequence-specific DNA binding"/>
    <property type="evidence" value="ECO:0007669"/>
    <property type="project" value="TreeGrafter"/>
</dbReference>
<feature type="domain" description="Myb-like" evidence="2">
    <location>
        <begin position="56"/>
        <end position="106"/>
    </location>
</feature>
<dbReference type="InterPro" id="IPR009057">
    <property type="entry name" value="Homeodomain-like_sf"/>
</dbReference>
<dbReference type="GeneID" id="90952358"/>
<dbReference type="Proteomes" id="UP000595662">
    <property type="component" value="Chromosome 5"/>
</dbReference>
<evidence type="ECO:0000259" key="2">
    <source>
        <dbReference type="PROSITE" id="PS50090"/>
    </source>
</evidence>
<feature type="compositionally biased region" description="Acidic residues" evidence="1">
    <location>
        <begin position="199"/>
        <end position="210"/>
    </location>
</feature>
<reference evidence="4 5" key="1">
    <citation type="submission" date="2020-08" db="EMBL/GenBank/DDBJ databases">
        <title>The completed genome sequence of the pathogenic ascomycete fungus Penicillium digitatum.</title>
        <authorList>
            <person name="Wang M."/>
        </authorList>
    </citation>
    <scope>NUCLEOTIDE SEQUENCE [LARGE SCALE GENOMIC DNA]</scope>
    <source>
        <strain evidence="4 5">PdW03</strain>
    </source>
</reference>
<proteinExistence type="predicted"/>
<dbReference type="InterPro" id="IPR050560">
    <property type="entry name" value="MYB_TF"/>
</dbReference>
<dbReference type="PROSITE" id="PS51294">
    <property type="entry name" value="HTH_MYB"/>
    <property type="match status" value="2"/>
</dbReference>
<accession>A0A7T6XU56</accession>
<evidence type="ECO:0000256" key="1">
    <source>
        <dbReference type="SAM" id="MobiDB-lite"/>
    </source>
</evidence>
<dbReference type="EMBL" id="CP060778">
    <property type="protein sequence ID" value="QQK47322.1"/>
    <property type="molecule type" value="Genomic_DNA"/>
</dbReference>
<dbReference type="GO" id="GO:0000981">
    <property type="term" value="F:DNA-binding transcription factor activity, RNA polymerase II-specific"/>
    <property type="evidence" value="ECO:0007669"/>
    <property type="project" value="TreeGrafter"/>
</dbReference>
<sequence length="349" mass="38686">MPRVRRRWTSEEDSVLKKAVTAVMEQSRPIMWRELAKQVPGRSNKDCRRRWWNTLGGGTAKGLWLEEEDKLLTEAVSKHGTDWRRVARDVVSQTPDQCSSHWSQVLDPEINHCDWTGSEDERLLHEVLTNSINWSVIATTHNPRRTTLSLKNRYATLRLRHEKNANGKQSPQEPGESSQDLMDQADDDEDRGDSGQNDESGDEYNYDDIPDLPPITGSSSSYSSMLPATPLDWMDVFNQTGEVPSAPLTSTVVPGGGLVTHFDLGAISEEMGNRPLLESYGDPVDPVDGILTDKSMMGTGTSSSKSTITSDSSTYQVSADLICNGSQLEGIIRTVIQTGAVLNVQIKPR</sequence>
<feature type="domain" description="HTH myb-type" evidence="3">
    <location>
        <begin position="61"/>
        <end position="110"/>
    </location>
</feature>
<gene>
    <name evidence="4" type="ORF">Pdw03_2220</name>
</gene>
<feature type="compositionally biased region" description="Polar residues" evidence="1">
    <location>
        <begin position="166"/>
        <end position="179"/>
    </location>
</feature>
<dbReference type="InterPro" id="IPR017930">
    <property type="entry name" value="Myb_dom"/>
</dbReference>
<dbReference type="VEuPathDB" id="FungiDB:PDIP_23540"/>
<organism evidence="4 5">
    <name type="scientific">Penicillium digitatum</name>
    <name type="common">Green mold</name>
    <dbReference type="NCBI Taxonomy" id="36651"/>
    <lineage>
        <taxon>Eukaryota</taxon>
        <taxon>Fungi</taxon>
        <taxon>Dikarya</taxon>
        <taxon>Ascomycota</taxon>
        <taxon>Pezizomycotina</taxon>
        <taxon>Eurotiomycetes</taxon>
        <taxon>Eurotiomycetidae</taxon>
        <taxon>Eurotiales</taxon>
        <taxon>Aspergillaceae</taxon>
        <taxon>Penicillium</taxon>
    </lineage>
</organism>